<dbReference type="GO" id="GO:0005634">
    <property type="term" value="C:nucleus"/>
    <property type="evidence" value="ECO:0007669"/>
    <property type="project" value="UniProtKB-SubCell"/>
</dbReference>
<evidence type="ECO:0000259" key="4">
    <source>
        <dbReference type="SMART" id="SM00761"/>
    </source>
</evidence>
<sequence>MERRVDCARKYLTLVRNKFRDQASKYEEFLTIMKAFKEQKLDTESVCKRVQELFKGHRHLLVEFNKLIPSNYRINVETRPHYNEAIDYMRRVKEETKDRPGVYTEFIQVLKKYQDKSMTIEEVNNSVRIIMVDYPVLIESFKAFLPNYYENSSSEEEEDYEPLNAKPVKKKASPSNMTVEKMVVEAISEPINKNEVLFFKRLKKVMELNSQQGTDYYLELIKTFELYSESVITRIEVFELVEPLFKVSNYTNFLNVSSHSIRRLQKEENRELITFIQNQLNEMFEVFKFIATSRENSRRKHGIFFRPLSDFDTSKSKRHGHSYLEIQRPRILKEHSEPEINGIWVSVPYGSEDFSFRHFRKNIFEDALFKCEDERFELDMATENASYTLKLLEKALEEANGLTPEQQKNFTLDEKIFSKIRLRPIISIYSDHAQKIIEMLRVSPIKSLPVVISRIRSKVETWRKTSKFDSERVWKEIAEKNFYKSLDHRSFYFKQNEKRMTNPKAFLTEAKARHAYKEEAKTTLRKFFRNELTQQNFEFVGGSRNTLFFNSFSGLSSGVIHRVPEGFKDDVIEEFKQLDTQEKKLRYVNAPEYCTLPHFRLLFACPSLVYDSIRIILFALDKFSIPDKTKIDKWIQGIFKEFMGIRLPSDIIHHKVEEFFGSIPEDESSEPNKVNIDVEYTKKIIDRWINTDNNSDMDIDENSLSEAVQDPMTLKKDQSFVAFLPLLKDNQVMYTPCTVYYFIRFFYDIYERLLKVKLILSHHCKDLEYTKMEYGPYKFDINVETEYLGFLKVVCGLLRNTLDSGKFEDKCRNLLGNDSYIFFTFDKLVNYAAKSLQALVNDDATGKSSSLYSKFSKSKLNEEMYLAEFLGVSPTSQIIRMHWNAKNCILSITYIESPYEKLNEQSVKNAQKYKKHYLNTNSQSTMIEEIKSMQYRLEMHLKQNDLVINDIAKELFYYHNTMHGMVENSYKLHYIPGGEDFMINTRYYANYLLLESENESFVCQDKNSVYQKLSEYSEKKFKTFRDSWIYQQ</sequence>
<keyword evidence="6" id="KW-1185">Reference proteome</keyword>
<keyword evidence="2 3" id="KW-0539">Nucleus</keyword>
<dbReference type="Proteomes" id="UP000187209">
    <property type="component" value="Unassembled WGS sequence"/>
</dbReference>
<evidence type="ECO:0000313" key="6">
    <source>
        <dbReference type="Proteomes" id="UP000187209"/>
    </source>
</evidence>
<dbReference type="GO" id="GO:0003714">
    <property type="term" value="F:transcription corepressor activity"/>
    <property type="evidence" value="ECO:0007669"/>
    <property type="project" value="InterPro"/>
</dbReference>
<dbReference type="EMBL" id="MPUH01000106">
    <property type="protein sequence ID" value="OMJ90281.1"/>
    <property type="molecule type" value="Genomic_DNA"/>
</dbReference>
<evidence type="ECO:0000313" key="5">
    <source>
        <dbReference type="EMBL" id="OMJ90281.1"/>
    </source>
</evidence>
<proteinExistence type="predicted"/>
<dbReference type="InterPro" id="IPR036600">
    <property type="entry name" value="PAH_sf"/>
</dbReference>
<feature type="domain" description="Histone deacetylase interacting" evidence="4">
    <location>
        <begin position="315"/>
        <end position="409"/>
    </location>
</feature>
<evidence type="ECO:0000256" key="3">
    <source>
        <dbReference type="PROSITE-ProRule" id="PRU00810"/>
    </source>
</evidence>
<dbReference type="SMART" id="SM00761">
    <property type="entry name" value="HDAC_interact"/>
    <property type="match status" value="1"/>
</dbReference>
<dbReference type="Pfam" id="PF02671">
    <property type="entry name" value="PAH"/>
    <property type="match status" value="2"/>
</dbReference>
<comment type="caution">
    <text evidence="5">The sequence shown here is derived from an EMBL/GenBank/DDBJ whole genome shotgun (WGS) entry which is preliminary data.</text>
</comment>
<accession>A0A1R2CMR7</accession>
<evidence type="ECO:0000256" key="1">
    <source>
        <dbReference type="ARBA" id="ARBA00004123"/>
    </source>
</evidence>
<dbReference type="InterPro" id="IPR039774">
    <property type="entry name" value="Sin3-like"/>
</dbReference>
<dbReference type="OrthoDB" id="288083at2759"/>
<dbReference type="SUPFAM" id="SSF47762">
    <property type="entry name" value="PAH2 domain"/>
    <property type="match status" value="2"/>
</dbReference>
<dbReference type="InterPro" id="IPR031693">
    <property type="entry name" value="Sin3_C"/>
</dbReference>
<dbReference type="FunFam" id="1.20.1160.11:FF:000001">
    <property type="entry name" value="Paired amphipathic helix protein Sin3"/>
    <property type="match status" value="1"/>
</dbReference>
<dbReference type="AlphaFoldDB" id="A0A1R2CMR7"/>
<reference evidence="5 6" key="1">
    <citation type="submission" date="2016-11" db="EMBL/GenBank/DDBJ databases">
        <title>The macronuclear genome of Stentor coeruleus: a giant cell with tiny introns.</title>
        <authorList>
            <person name="Slabodnick M."/>
            <person name="Ruby J.G."/>
            <person name="Reiff S.B."/>
            <person name="Swart E.C."/>
            <person name="Gosai S."/>
            <person name="Prabakaran S."/>
            <person name="Witkowska E."/>
            <person name="Larue G.E."/>
            <person name="Fisher S."/>
            <person name="Freeman R.M."/>
            <person name="Gunawardena J."/>
            <person name="Chu W."/>
            <person name="Stover N.A."/>
            <person name="Gregory B.D."/>
            <person name="Nowacki M."/>
            <person name="Derisi J."/>
            <person name="Roy S.W."/>
            <person name="Marshall W.F."/>
            <person name="Sood P."/>
        </authorList>
    </citation>
    <scope>NUCLEOTIDE SEQUENCE [LARGE SCALE GENOMIC DNA]</scope>
    <source>
        <strain evidence="5">WM001</strain>
    </source>
</reference>
<protein>
    <recommendedName>
        <fullName evidence="4">Histone deacetylase interacting domain-containing protein</fullName>
    </recommendedName>
</protein>
<dbReference type="PANTHER" id="PTHR12346">
    <property type="entry name" value="SIN3B-RELATED"/>
    <property type="match status" value="1"/>
</dbReference>
<dbReference type="Pfam" id="PF16879">
    <property type="entry name" value="Sin3a_C"/>
    <property type="match status" value="1"/>
</dbReference>
<dbReference type="PROSITE" id="PS51477">
    <property type="entry name" value="PAH"/>
    <property type="match status" value="2"/>
</dbReference>
<dbReference type="InterPro" id="IPR013194">
    <property type="entry name" value="HDAC_interact_dom"/>
</dbReference>
<dbReference type="InterPro" id="IPR003822">
    <property type="entry name" value="PAH"/>
</dbReference>
<dbReference type="Gene3D" id="1.20.1160.11">
    <property type="entry name" value="Paired amphipathic helix"/>
    <property type="match status" value="3"/>
</dbReference>
<name>A0A1R2CMR7_9CILI</name>
<evidence type="ECO:0000256" key="2">
    <source>
        <dbReference type="ARBA" id="ARBA00023242"/>
    </source>
</evidence>
<comment type="subcellular location">
    <subcellularLocation>
        <location evidence="1 3">Nucleus</location>
    </subcellularLocation>
</comment>
<organism evidence="5 6">
    <name type="scientific">Stentor coeruleus</name>
    <dbReference type="NCBI Taxonomy" id="5963"/>
    <lineage>
        <taxon>Eukaryota</taxon>
        <taxon>Sar</taxon>
        <taxon>Alveolata</taxon>
        <taxon>Ciliophora</taxon>
        <taxon>Postciliodesmatophora</taxon>
        <taxon>Heterotrichea</taxon>
        <taxon>Heterotrichida</taxon>
        <taxon>Stentoridae</taxon>
        <taxon>Stentor</taxon>
    </lineage>
</organism>
<gene>
    <name evidence="5" type="ORF">SteCoe_7395</name>
</gene>
<dbReference type="Pfam" id="PF08295">
    <property type="entry name" value="Sin3_corepress"/>
    <property type="match status" value="1"/>
</dbReference>